<sequence>MRLFRRSETAMLAFAISLAAVSTPACAQYAIVQAPTPDADALASEMRLLAANPGDLDALIRAGELTLKLDDATAASGFFARAERIDPRNARVKAGQGTLLVQSGRPGEALRRFAEAESFRGDVRRFVADRGLAYDLIGEQERAQRDYRVALKDGPVDETIRRYALSLGISGRRDEALSQLDPLLRRSDRAAWRARAFILAMTGDAAGAERIATSMMPGGLAQGLQPFFQRLPQLGAVDRAFAVHFGEVRGSAQRMMDARLAPPMPALQPEPGQPVVMASTIKPPVPVATDKSDRRNRKKDKKDKRRGLETVRLATATTTPPVPLPAPPAYVGPPGQHRSRAGIAGTARGGPGDTGPDRGRAGDVIPRARQATAGCHGFCPAGNDNGLARSTSRPGADARSRPTDA</sequence>
<evidence type="ECO:0000256" key="3">
    <source>
        <dbReference type="SAM" id="SignalP"/>
    </source>
</evidence>
<dbReference type="KEGG" id="spap:H3Z74_04760"/>
<evidence type="ECO:0000313" key="6">
    <source>
        <dbReference type="Proteomes" id="UP000516148"/>
    </source>
</evidence>
<organism evidence="5 6">
    <name type="scientific">Sphingomonas alpina</name>
    <dbReference type="NCBI Taxonomy" id="653931"/>
    <lineage>
        <taxon>Bacteria</taxon>
        <taxon>Pseudomonadati</taxon>
        <taxon>Pseudomonadota</taxon>
        <taxon>Alphaproteobacteria</taxon>
        <taxon>Sphingomonadales</taxon>
        <taxon>Sphingomonadaceae</taxon>
        <taxon>Sphingomonas</taxon>
    </lineage>
</organism>
<evidence type="ECO:0000256" key="1">
    <source>
        <dbReference type="PROSITE-ProRule" id="PRU00339"/>
    </source>
</evidence>
<accession>A0A7H0LLH6</accession>
<evidence type="ECO:0000313" key="5">
    <source>
        <dbReference type="EMBL" id="QNQ10529.1"/>
    </source>
</evidence>
<dbReference type="Proteomes" id="UP000516148">
    <property type="component" value="Chromosome"/>
</dbReference>
<dbReference type="Pfam" id="PF12688">
    <property type="entry name" value="TPR_5"/>
    <property type="match status" value="1"/>
</dbReference>
<dbReference type="AlphaFoldDB" id="A0A7H0LLH6"/>
<feature type="compositionally biased region" description="Basic and acidic residues" evidence="2">
    <location>
        <begin position="396"/>
        <end position="405"/>
    </location>
</feature>
<feature type="compositionally biased region" description="Basic residues" evidence="2">
    <location>
        <begin position="294"/>
        <end position="305"/>
    </location>
</feature>
<keyword evidence="6" id="KW-1185">Reference proteome</keyword>
<dbReference type="EMBL" id="CP061038">
    <property type="protein sequence ID" value="QNQ10529.1"/>
    <property type="molecule type" value="Genomic_DNA"/>
</dbReference>
<keyword evidence="3" id="KW-0732">Signal</keyword>
<feature type="signal peptide" evidence="3">
    <location>
        <begin position="1"/>
        <end position="27"/>
    </location>
</feature>
<feature type="repeat" description="TPR" evidence="1">
    <location>
        <begin position="56"/>
        <end position="89"/>
    </location>
</feature>
<reference evidence="5 6" key="1">
    <citation type="submission" date="2020-09" db="EMBL/GenBank/DDBJ databases">
        <title>Sphingomonas sp., a new species isolated from pork steak.</title>
        <authorList>
            <person name="Heidler von Heilborn D."/>
        </authorList>
    </citation>
    <scope>NUCLEOTIDE SEQUENCE [LARGE SCALE GENOMIC DNA]</scope>
    <source>
        <strain evidence="6">S8-3T</strain>
    </source>
</reference>
<evidence type="ECO:0000259" key="4">
    <source>
        <dbReference type="Pfam" id="PF12688"/>
    </source>
</evidence>
<dbReference type="InterPro" id="IPR019734">
    <property type="entry name" value="TPR_rpt"/>
</dbReference>
<name>A0A7H0LLH6_9SPHN</name>
<keyword evidence="1" id="KW-0802">TPR repeat</keyword>
<evidence type="ECO:0000256" key="2">
    <source>
        <dbReference type="SAM" id="MobiDB-lite"/>
    </source>
</evidence>
<dbReference type="InterPro" id="IPR011990">
    <property type="entry name" value="TPR-like_helical_dom_sf"/>
</dbReference>
<dbReference type="SUPFAM" id="SSF48452">
    <property type="entry name" value="TPR-like"/>
    <property type="match status" value="1"/>
</dbReference>
<dbReference type="PROSITE" id="PS50005">
    <property type="entry name" value="TPR"/>
    <property type="match status" value="1"/>
</dbReference>
<feature type="compositionally biased region" description="Pro residues" evidence="2">
    <location>
        <begin position="320"/>
        <end position="331"/>
    </location>
</feature>
<feature type="domain" description="Tetratrico peptide repeat group 5" evidence="4">
    <location>
        <begin position="129"/>
        <end position="230"/>
    </location>
</feature>
<dbReference type="Gene3D" id="1.25.40.10">
    <property type="entry name" value="Tetratricopeptide repeat domain"/>
    <property type="match status" value="1"/>
</dbReference>
<feature type="chain" id="PRO_5028963378" evidence="3">
    <location>
        <begin position="28"/>
        <end position="405"/>
    </location>
</feature>
<feature type="region of interest" description="Disordered" evidence="2">
    <location>
        <begin position="282"/>
        <end position="405"/>
    </location>
</feature>
<dbReference type="InterPro" id="IPR041656">
    <property type="entry name" value="TPR_5"/>
</dbReference>
<protein>
    <submittedName>
        <fullName evidence="5">Tetratricopeptide repeat protein</fullName>
    </submittedName>
</protein>
<gene>
    <name evidence="5" type="ORF">H3Z74_04760</name>
</gene>
<proteinExistence type="predicted"/>